<evidence type="ECO:0000256" key="1">
    <source>
        <dbReference type="SAM" id="Phobius"/>
    </source>
</evidence>
<name>A0A060RQB7_PLARE</name>
<evidence type="ECO:0000313" key="3">
    <source>
        <dbReference type="EMBL" id="CDO61720.1"/>
    </source>
</evidence>
<organism evidence="3 4">
    <name type="scientific">Plasmodium reichenowi</name>
    <dbReference type="NCBI Taxonomy" id="5854"/>
    <lineage>
        <taxon>Eukaryota</taxon>
        <taxon>Sar</taxon>
        <taxon>Alveolata</taxon>
        <taxon>Apicomplexa</taxon>
        <taxon>Aconoidasida</taxon>
        <taxon>Haemosporida</taxon>
        <taxon>Plasmodiidae</taxon>
        <taxon>Plasmodium</taxon>
        <taxon>Plasmodium (Laverania)</taxon>
    </lineage>
</organism>
<gene>
    <name evidence="3" type="primary">RIF</name>
    <name evidence="3" type="ORF">PRCDC_0035500</name>
</gene>
<accession>A0A060RQB7</accession>
<dbReference type="VEuPathDB" id="PlasmoDB:PRCDC_0035500"/>
<reference evidence="3" key="2">
    <citation type="submission" date="2014-05" db="EMBL/GenBank/DDBJ databases">
        <title>The genome sequences of chimpanzee malaria parasites reveal the path to human adaptation.</title>
        <authorList>
            <person name="Otto T.D."/>
            <person name="Rayner J.C."/>
            <person name="Boehme U."/>
            <person name="Pain A."/>
            <person name="Spottiswoode N."/>
            <person name="Sanders M."/>
            <person name="Quail M."/>
            <person name="Ollomo B."/>
            <person name="Renaud F."/>
            <person name="Thomas A.W."/>
            <person name="Prugnolle F."/>
            <person name="Conway D.J."/>
            <person name="Newbold C."/>
            <person name="Berriman M."/>
        </authorList>
    </citation>
    <scope>NUCLEOTIDE SEQUENCE [LARGE SCALE GENOMIC DNA]</scope>
    <source>
        <strain evidence="3">CDC</strain>
    </source>
</reference>
<dbReference type="EMBL" id="HG810482">
    <property type="protein sequence ID" value="CDO61720.1"/>
    <property type="molecule type" value="Genomic_DNA"/>
</dbReference>
<dbReference type="VEuPathDB" id="PlasmoDB:PRG01_0600200"/>
<dbReference type="AlphaFoldDB" id="A0A060RQB7"/>
<feature type="signal peptide" evidence="2">
    <location>
        <begin position="1"/>
        <end position="21"/>
    </location>
</feature>
<dbReference type="Pfam" id="PF02009">
    <property type="entry name" value="RIFIN"/>
    <property type="match status" value="1"/>
</dbReference>
<dbReference type="PhylomeDB" id="A0A060RQB7"/>
<reference evidence="3" key="1">
    <citation type="submission" date="2014-01" db="EMBL/GenBank/DDBJ databases">
        <authorList>
            <person name="Aslett M."/>
        </authorList>
    </citation>
    <scope>NUCLEOTIDE SEQUENCE</scope>
    <source>
        <strain evidence="3">CDC</strain>
    </source>
</reference>
<evidence type="ECO:0000256" key="2">
    <source>
        <dbReference type="SAM" id="SignalP"/>
    </source>
</evidence>
<keyword evidence="1" id="KW-0812">Transmembrane</keyword>
<keyword evidence="2" id="KW-0732">Signal</keyword>
<dbReference type="InterPro" id="IPR006373">
    <property type="entry name" value="VSA_Rifin"/>
</dbReference>
<dbReference type="NCBIfam" id="TIGR01477">
    <property type="entry name" value="RIFIN"/>
    <property type="match status" value="1"/>
</dbReference>
<feature type="chain" id="PRO_5001586730" evidence="2">
    <location>
        <begin position="22"/>
        <end position="369"/>
    </location>
</feature>
<protein>
    <submittedName>
        <fullName evidence="3">Rifin</fullName>
    </submittedName>
</protein>
<feature type="transmembrane region" description="Helical" evidence="1">
    <location>
        <begin position="327"/>
        <end position="349"/>
    </location>
</feature>
<sequence length="369" mass="41154">MKVHYINILLFALSLNILVYNQRNHNSCTPHTHTNRSLCECELYAPANYDSDPEMKKVMENFNRQTNERFHEYDDRMKTTRQKCKDKCDKEIQKIVLKDKLEKELMDKFATLQTDIQSDAIPTCICEKSLADKVEKGCLRCAKNLGGIVAPSTGILGEIAALALSGWKTAAIDAATKYAMTLGAAAGKIFGEIAGEEAVIKGLQALEVRRIKYGILDNFFREIRYTNTSKIIKVIFDQHEANCISLENGITTAGCNNFQVKVGIRTPGSKTTIGAKEPITEKVTEIVGEAKQVAAKAEAATRETATNAITAEKTGEITATYASYQTAIIASIVAIVVIILIMVIIYLILRYRRKKKMKKKLQYIKLLEE</sequence>
<keyword evidence="1" id="KW-0472">Membrane</keyword>
<evidence type="ECO:0000313" key="4">
    <source>
        <dbReference type="Proteomes" id="UP000027581"/>
    </source>
</evidence>
<proteinExistence type="predicted"/>
<keyword evidence="1" id="KW-1133">Transmembrane helix</keyword>
<dbReference type="Proteomes" id="UP000027581">
    <property type="component" value="Unassembled WGS sequence"/>
</dbReference>
<keyword evidence="4" id="KW-1185">Reference proteome</keyword>